<evidence type="ECO:0000256" key="1">
    <source>
        <dbReference type="SAM" id="MobiDB-lite"/>
    </source>
</evidence>
<sequence length="154" mass="17280">MSKRGSKESKLSRYLKAPIRFLIKAGDFYVKSMTEYSEKVGHGTVLGCPTGHVVNALPRSYSVGSTRSSHADDDFRELLRAASTRHLDDGKARLDRVQRQQARQSPKMPRSQSVGIGRIDEDKPCDFDADFIKVKPAYFPRSRSYAVTKREGGL</sequence>
<protein>
    <submittedName>
        <fullName evidence="2">Uncharacterized protein</fullName>
    </submittedName>
</protein>
<comment type="caution">
    <text evidence="2">The sequence shown here is derived from an EMBL/GenBank/DDBJ whole genome shotgun (WGS) entry which is preliminary data.</text>
</comment>
<dbReference type="PANTHER" id="PTHR33526:SF4">
    <property type="entry name" value="OS07G0123800 PROTEIN"/>
    <property type="match status" value="1"/>
</dbReference>
<reference evidence="2 3" key="1">
    <citation type="journal article" date="2024" name="G3 (Bethesda)">
        <title>Genome assembly of Hibiscus sabdariffa L. provides insights into metabolisms of medicinal natural products.</title>
        <authorList>
            <person name="Kim T."/>
        </authorList>
    </citation>
    <scope>NUCLEOTIDE SEQUENCE [LARGE SCALE GENOMIC DNA]</scope>
    <source>
        <strain evidence="2">TK-2024</strain>
        <tissue evidence="2">Old leaves</tissue>
    </source>
</reference>
<evidence type="ECO:0000313" key="3">
    <source>
        <dbReference type="Proteomes" id="UP001396334"/>
    </source>
</evidence>
<feature type="compositionally biased region" description="Basic and acidic residues" evidence="1">
    <location>
        <begin position="89"/>
        <end position="98"/>
    </location>
</feature>
<dbReference type="PANTHER" id="PTHR33526">
    <property type="entry name" value="OS07G0123800 PROTEIN"/>
    <property type="match status" value="1"/>
</dbReference>
<feature type="region of interest" description="Disordered" evidence="1">
    <location>
        <begin position="89"/>
        <end position="121"/>
    </location>
</feature>
<accession>A0ABR2TQ91</accession>
<dbReference type="EMBL" id="JBBPBN010000004">
    <property type="protein sequence ID" value="KAK9039645.1"/>
    <property type="molecule type" value="Genomic_DNA"/>
</dbReference>
<dbReference type="InterPro" id="IPR016972">
    <property type="entry name" value="UCP031279"/>
</dbReference>
<proteinExistence type="predicted"/>
<dbReference type="PIRSF" id="PIRSF031279">
    <property type="entry name" value="UCP031279"/>
    <property type="match status" value="1"/>
</dbReference>
<gene>
    <name evidence="2" type="ORF">V6N11_014841</name>
</gene>
<keyword evidence="3" id="KW-1185">Reference proteome</keyword>
<dbReference type="Proteomes" id="UP001396334">
    <property type="component" value="Unassembled WGS sequence"/>
</dbReference>
<feature type="compositionally biased region" description="Polar residues" evidence="1">
    <location>
        <begin position="99"/>
        <end position="114"/>
    </location>
</feature>
<evidence type="ECO:0000313" key="2">
    <source>
        <dbReference type="EMBL" id="KAK9039645.1"/>
    </source>
</evidence>
<name>A0ABR2TQ91_9ROSI</name>
<organism evidence="2 3">
    <name type="scientific">Hibiscus sabdariffa</name>
    <name type="common">roselle</name>
    <dbReference type="NCBI Taxonomy" id="183260"/>
    <lineage>
        <taxon>Eukaryota</taxon>
        <taxon>Viridiplantae</taxon>
        <taxon>Streptophyta</taxon>
        <taxon>Embryophyta</taxon>
        <taxon>Tracheophyta</taxon>
        <taxon>Spermatophyta</taxon>
        <taxon>Magnoliopsida</taxon>
        <taxon>eudicotyledons</taxon>
        <taxon>Gunneridae</taxon>
        <taxon>Pentapetalae</taxon>
        <taxon>rosids</taxon>
        <taxon>malvids</taxon>
        <taxon>Malvales</taxon>
        <taxon>Malvaceae</taxon>
        <taxon>Malvoideae</taxon>
        <taxon>Hibiscus</taxon>
    </lineage>
</organism>